<evidence type="ECO:0008006" key="5">
    <source>
        <dbReference type="Google" id="ProtNLM"/>
    </source>
</evidence>
<dbReference type="OrthoDB" id="204822at2759"/>
<reference evidence="2 4" key="1">
    <citation type="journal article" date="2012" name="Nature">
        <title>Algal genomes reveal evolutionary mosaicism and the fate of nucleomorphs.</title>
        <authorList>
            <consortium name="DOE Joint Genome Institute"/>
            <person name="Curtis B.A."/>
            <person name="Tanifuji G."/>
            <person name="Burki F."/>
            <person name="Gruber A."/>
            <person name="Irimia M."/>
            <person name="Maruyama S."/>
            <person name="Arias M.C."/>
            <person name="Ball S.G."/>
            <person name="Gile G.H."/>
            <person name="Hirakawa Y."/>
            <person name="Hopkins J.F."/>
            <person name="Kuo A."/>
            <person name="Rensing S.A."/>
            <person name="Schmutz J."/>
            <person name="Symeonidi A."/>
            <person name="Elias M."/>
            <person name="Eveleigh R.J."/>
            <person name="Herman E.K."/>
            <person name="Klute M.J."/>
            <person name="Nakayama T."/>
            <person name="Obornik M."/>
            <person name="Reyes-Prieto A."/>
            <person name="Armbrust E.V."/>
            <person name="Aves S.J."/>
            <person name="Beiko R.G."/>
            <person name="Coutinho P."/>
            <person name="Dacks J.B."/>
            <person name="Durnford D.G."/>
            <person name="Fast N.M."/>
            <person name="Green B.R."/>
            <person name="Grisdale C.J."/>
            <person name="Hempel F."/>
            <person name="Henrissat B."/>
            <person name="Hoppner M.P."/>
            <person name="Ishida K."/>
            <person name="Kim E."/>
            <person name="Koreny L."/>
            <person name="Kroth P.G."/>
            <person name="Liu Y."/>
            <person name="Malik S.B."/>
            <person name="Maier U.G."/>
            <person name="McRose D."/>
            <person name="Mock T."/>
            <person name="Neilson J.A."/>
            <person name="Onodera N.T."/>
            <person name="Poole A.M."/>
            <person name="Pritham E.J."/>
            <person name="Richards T.A."/>
            <person name="Rocap G."/>
            <person name="Roy S.W."/>
            <person name="Sarai C."/>
            <person name="Schaack S."/>
            <person name="Shirato S."/>
            <person name="Slamovits C.H."/>
            <person name="Spencer D.F."/>
            <person name="Suzuki S."/>
            <person name="Worden A.Z."/>
            <person name="Zauner S."/>
            <person name="Barry K."/>
            <person name="Bell C."/>
            <person name="Bharti A.K."/>
            <person name="Crow J.A."/>
            <person name="Grimwood J."/>
            <person name="Kramer R."/>
            <person name="Lindquist E."/>
            <person name="Lucas S."/>
            <person name="Salamov A."/>
            <person name="McFadden G.I."/>
            <person name="Lane C.E."/>
            <person name="Keeling P.J."/>
            <person name="Gray M.W."/>
            <person name="Grigoriev I.V."/>
            <person name="Archibald J.M."/>
        </authorList>
    </citation>
    <scope>NUCLEOTIDE SEQUENCE</scope>
    <source>
        <strain evidence="2 4">CCMP2712</strain>
    </source>
</reference>
<evidence type="ECO:0000256" key="1">
    <source>
        <dbReference type="ARBA" id="ARBA00004229"/>
    </source>
</evidence>
<dbReference type="RefSeq" id="XP_005818515.1">
    <property type="nucleotide sequence ID" value="XM_005818458.1"/>
</dbReference>
<organism evidence="2">
    <name type="scientific">Guillardia theta (strain CCMP2712)</name>
    <name type="common">Cryptophyte</name>
    <dbReference type="NCBI Taxonomy" id="905079"/>
    <lineage>
        <taxon>Eukaryota</taxon>
        <taxon>Cryptophyceae</taxon>
        <taxon>Pyrenomonadales</taxon>
        <taxon>Geminigeraceae</taxon>
        <taxon>Guillardia</taxon>
    </lineage>
</organism>
<protein>
    <recommendedName>
        <fullName evidence="5">Sulfotransferase domain-containing protein</fullName>
    </recommendedName>
</protein>
<reference evidence="3" key="3">
    <citation type="submission" date="2016-03" db="UniProtKB">
        <authorList>
            <consortium name="EnsemblProtists"/>
        </authorList>
    </citation>
    <scope>IDENTIFICATION</scope>
</reference>
<keyword evidence="4" id="KW-1185">Reference proteome</keyword>
<comment type="subcellular location">
    <subcellularLocation>
        <location evidence="1">Plastid</location>
        <location evidence="1">Chloroplast</location>
    </subcellularLocation>
</comment>
<evidence type="ECO:0000313" key="3">
    <source>
        <dbReference type="EnsemblProtists" id="EKX31535"/>
    </source>
</evidence>
<proteinExistence type="predicted"/>
<dbReference type="EMBL" id="JH993266">
    <property type="protein sequence ID" value="EKX31535.1"/>
    <property type="molecule type" value="Genomic_DNA"/>
</dbReference>
<accession>L1I6P1</accession>
<dbReference type="EnsemblProtists" id="EKX31535">
    <property type="protein sequence ID" value="EKX31535"/>
    <property type="gene ID" value="GUITHDRAFT_149232"/>
</dbReference>
<reference evidence="4" key="2">
    <citation type="submission" date="2012-11" db="EMBL/GenBank/DDBJ databases">
        <authorList>
            <person name="Kuo A."/>
            <person name="Curtis B.A."/>
            <person name="Tanifuji G."/>
            <person name="Burki F."/>
            <person name="Gruber A."/>
            <person name="Irimia M."/>
            <person name="Maruyama S."/>
            <person name="Arias M.C."/>
            <person name="Ball S.G."/>
            <person name="Gile G.H."/>
            <person name="Hirakawa Y."/>
            <person name="Hopkins J.F."/>
            <person name="Rensing S.A."/>
            <person name="Schmutz J."/>
            <person name="Symeonidi A."/>
            <person name="Elias M."/>
            <person name="Eveleigh R.J."/>
            <person name="Herman E.K."/>
            <person name="Klute M.J."/>
            <person name="Nakayama T."/>
            <person name="Obornik M."/>
            <person name="Reyes-Prieto A."/>
            <person name="Armbrust E.V."/>
            <person name="Aves S.J."/>
            <person name="Beiko R.G."/>
            <person name="Coutinho P."/>
            <person name="Dacks J.B."/>
            <person name="Durnford D.G."/>
            <person name="Fast N.M."/>
            <person name="Green B.R."/>
            <person name="Grisdale C."/>
            <person name="Hempe F."/>
            <person name="Henrissat B."/>
            <person name="Hoppner M.P."/>
            <person name="Ishida K.-I."/>
            <person name="Kim E."/>
            <person name="Koreny L."/>
            <person name="Kroth P.G."/>
            <person name="Liu Y."/>
            <person name="Malik S.-B."/>
            <person name="Maier U.G."/>
            <person name="McRose D."/>
            <person name="Mock T."/>
            <person name="Neilson J.A."/>
            <person name="Onodera N.T."/>
            <person name="Poole A.M."/>
            <person name="Pritham E.J."/>
            <person name="Richards T.A."/>
            <person name="Rocap G."/>
            <person name="Roy S.W."/>
            <person name="Sarai C."/>
            <person name="Schaack S."/>
            <person name="Shirato S."/>
            <person name="Slamovits C.H."/>
            <person name="Spencer D.F."/>
            <person name="Suzuki S."/>
            <person name="Worden A.Z."/>
            <person name="Zauner S."/>
            <person name="Barry K."/>
            <person name="Bell C."/>
            <person name="Bharti A.K."/>
            <person name="Crow J.A."/>
            <person name="Grimwood J."/>
            <person name="Kramer R."/>
            <person name="Lindquist E."/>
            <person name="Lucas S."/>
            <person name="Salamov A."/>
            <person name="McFadden G.I."/>
            <person name="Lane C.E."/>
            <person name="Keeling P.J."/>
            <person name="Gray M.W."/>
            <person name="Grigoriev I.V."/>
            <person name="Archibald J.M."/>
        </authorList>
    </citation>
    <scope>NUCLEOTIDE SEQUENCE</scope>
    <source>
        <strain evidence="4">CCMP2712</strain>
    </source>
</reference>
<sequence>MSMPSVSEQGVWESFKNYSSSKAHALRDFFFNASSLRGNRSQEVEGRTHFSFDRYSWILASARGRVWQGPFNDSYIPGQVSNRLYSSLEEAKEKCKSELHLRCSGITQHPTDGRWMLRGPSGQLQQSPEHEVSWLAPRAENAGKVCVPYGDITSPPASESAWVGQVAWKHGSCLNLKHGAIWLFHARKAAGTTLRKFFEGIASDHKVPFWETEGKTIEDQFLMLPGVFTVTSIRHPVQRIFSLYWYEHVGWWDGIAKDHSKMRTMNNWIDEWRDGSEWKRKYMTRFPGNVYVEIENYFVKLFCGWKGPAPVTEKDLERAKVVLSNFDLVVPDSYCKFPMDEIEKPEAFRMVTTIFDVRNETFKKENKVEPKIEAAKQKLKHLVADKDAITSRLLEMNALDMKLFEFAQNLYKTRLSTILR</sequence>
<dbReference type="GeneID" id="17288260"/>
<dbReference type="Gene3D" id="3.40.50.300">
    <property type="entry name" value="P-loop containing nucleotide triphosphate hydrolases"/>
    <property type="match status" value="1"/>
</dbReference>
<dbReference type="AlphaFoldDB" id="L1I6P1"/>
<dbReference type="KEGG" id="gtt:GUITHDRAFT_149232"/>
<evidence type="ECO:0000313" key="4">
    <source>
        <dbReference type="Proteomes" id="UP000011087"/>
    </source>
</evidence>
<dbReference type="HOGENOM" id="CLU_654614_0_0_1"/>
<dbReference type="InterPro" id="IPR027417">
    <property type="entry name" value="P-loop_NTPase"/>
</dbReference>
<dbReference type="GO" id="GO:0009507">
    <property type="term" value="C:chloroplast"/>
    <property type="evidence" value="ECO:0007669"/>
    <property type="project" value="UniProtKB-SubCell"/>
</dbReference>
<gene>
    <name evidence="2" type="ORF">GUITHDRAFT_149232</name>
</gene>
<dbReference type="Proteomes" id="UP000011087">
    <property type="component" value="Unassembled WGS sequence"/>
</dbReference>
<evidence type="ECO:0000313" key="2">
    <source>
        <dbReference type="EMBL" id="EKX31535.1"/>
    </source>
</evidence>
<dbReference type="PaxDb" id="55529-EKX31535"/>
<name>L1I6P1_GUITC</name>